<accession>D9QFU1</accession>
<dbReference type="STRING" id="633149.Bresu_1343"/>
<dbReference type="Gene3D" id="3.40.309.10">
    <property type="entry name" value="Aldehyde Dehydrogenase, Chain A, domain 2"/>
    <property type="match status" value="1"/>
</dbReference>
<evidence type="ECO:0000256" key="2">
    <source>
        <dbReference type="ARBA" id="ARBA00023002"/>
    </source>
</evidence>
<dbReference type="PROSITE" id="PS00687">
    <property type="entry name" value="ALDEHYDE_DEHYDR_GLU"/>
    <property type="match status" value="1"/>
</dbReference>
<dbReference type="InParanoid" id="D9QFU1"/>
<proteinExistence type="inferred from homology"/>
<dbReference type="GO" id="GO:0006527">
    <property type="term" value="P:L-arginine catabolic process"/>
    <property type="evidence" value="ECO:0007669"/>
    <property type="project" value="InterPro"/>
</dbReference>
<dbReference type="InterPro" id="IPR029510">
    <property type="entry name" value="Ald_DH_CS_GLU"/>
</dbReference>
<dbReference type="InterPro" id="IPR016161">
    <property type="entry name" value="Ald_DH/histidinol_DH"/>
</dbReference>
<dbReference type="InterPro" id="IPR016162">
    <property type="entry name" value="Ald_DH_N"/>
</dbReference>
<dbReference type="eggNOG" id="COG1012">
    <property type="taxonomic scope" value="Bacteria"/>
</dbReference>
<dbReference type="Pfam" id="PF00171">
    <property type="entry name" value="Aldedh"/>
    <property type="match status" value="1"/>
</dbReference>
<dbReference type="Gene3D" id="3.40.605.10">
    <property type="entry name" value="Aldehyde Dehydrogenase, Chain A, domain 1"/>
    <property type="match status" value="1"/>
</dbReference>
<feature type="domain" description="Aldehyde dehydrogenase" evidence="6">
    <location>
        <begin position="12"/>
        <end position="462"/>
    </location>
</feature>
<keyword evidence="3" id="KW-0520">NAD</keyword>
<dbReference type="OrthoDB" id="9802947at2"/>
<dbReference type="InterPro" id="IPR016160">
    <property type="entry name" value="Ald_DH_CS_CYS"/>
</dbReference>
<keyword evidence="8" id="KW-1185">Reference proteome</keyword>
<evidence type="ECO:0000313" key="7">
    <source>
        <dbReference type="EMBL" id="ADL00655.1"/>
    </source>
</evidence>
<dbReference type="AlphaFoldDB" id="D9QFU1"/>
<evidence type="ECO:0000256" key="4">
    <source>
        <dbReference type="PROSITE-ProRule" id="PRU10007"/>
    </source>
</evidence>
<organism evidence="7 8">
    <name type="scientific">Brevundimonas subvibrioides (strain ATCC 15264 / DSM 4735 / LMG 14903 / NBRC 16000 / CB 81)</name>
    <name type="common">Caulobacter subvibrioides</name>
    <dbReference type="NCBI Taxonomy" id="633149"/>
    <lineage>
        <taxon>Bacteria</taxon>
        <taxon>Pseudomonadati</taxon>
        <taxon>Pseudomonadota</taxon>
        <taxon>Alphaproteobacteria</taxon>
        <taxon>Caulobacterales</taxon>
        <taxon>Caulobacteraceae</taxon>
        <taxon>Brevundimonas</taxon>
    </lineage>
</organism>
<feature type="active site" evidence="4">
    <location>
        <position position="245"/>
    </location>
</feature>
<dbReference type="InterPro" id="IPR016163">
    <property type="entry name" value="Ald_DH_C"/>
</dbReference>
<dbReference type="HOGENOM" id="CLU_005391_1_0_5"/>
<dbReference type="GO" id="GO:0043824">
    <property type="term" value="F:succinylglutamate-semialdehyde dehydrogenase activity"/>
    <property type="evidence" value="ECO:0007669"/>
    <property type="project" value="InterPro"/>
</dbReference>
<dbReference type="BioCyc" id="BSUB633149:G1GM8-1337-MONOMER"/>
<dbReference type="FunFam" id="3.40.605.10:FF:000010">
    <property type="entry name" value="N-succinylglutamate 5-semialdehyde dehydrogenase"/>
    <property type="match status" value="1"/>
</dbReference>
<dbReference type="NCBIfam" id="NF006992">
    <property type="entry name" value="PRK09457.1"/>
    <property type="match status" value="1"/>
</dbReference>
<comment type="similarity">
    <text evidence="5">Belongs to the aldehyde dehydrogenase family.</text>
</comment>
<reference evidence="8" key="1">
    <citation type="journal article" date="2011" name="J. Bacteriol.">
        <title>Genome sequences of eight morphologically diverse alphaproteobacteria.</title>
        <authorList>
            <consortium name="US DOE Joint Genome Institute"/>
            <person name="Brown P.J."/>
            <person name="Kysela D.T."/>
            <person name="Buechlein A."/>
            <person name="Hemmerich C."/>
            <person name="Brun Y.V."/>
        </authorList>
    </citation>
    <scope>NUCLEOTIDE SEQUENCE [LARGE SCALE GENOMIC DNA]</scope>
    <source>
        <strain evidence="8">ATCC 15264 / DSM 4735 / LMG 14903 / NBRC 16000 / CB 81</strain>
    </source>
</reference>
<dbReference type="InterPro" id="IPR015590">
    <property type="entry name" value="Aldehyde_DH_dom"/>
</dbReference>
<evidence type="ECO:0000313" key="8">
    <source>
        <dbReference type="Proteomes" id="UP000002696"/>
    </source>
</evidence>
<evidence type="ECO:0000256" key="3">
    <source>
        <dbReference type="ARBA" id="ARBA00023027"/>
    </source>
</evidence>
<dbReference type="SUPFAM" id="SSF53720">
    <property type="entry name" value="ALDH-like"/>
    <property type="match status" value="1"/>
</dbReference>
<dbReference type="Proteomes" id="UP000002696">
    <property type="component" value="Chromosome"/>
</dbReference>
<evidence type="ECO:0000259" key="6">
    <source>
        <dbReference type="Pfam" id="PF00171"/>
    </source>
</evidence>
<name>D9QFU1_BRESC</name>
<dbReference type="PROSITE" id="PS00070">
    <property type="entry name" value="ALDEHYDE_DEHYDR_CYS"/>
    <property type="match status" value="1"/>
</dbReference>
<gene>
    <name evidence="7" type="ordered locus">Bresu_1343</name>
</gene>
<dbReference type="FunCoup" id="D9QFU1">
    <property type="interactions" value="9"/>
</dbReference>
<dbReference type="CDD" id="cd07095">
    <property type="entry name" value="ALDH_SGSD_AstD"/>
    <property type="match status" value="1"/>
</dbReference>
<dbReference type="PANTHER" id="PTHR11699">
    <property type="entry name" value="ALDEHYDE DEHYDROGENASE-RELATED"/>
    <property type="match status" value="1"/>
</dbReference>
<dbReference type="EMBL" id="CP002102">
    <property type="protein sequence ID" value="ADL00655.1"/>
    <property type="molecule type" value="Genomic_DNA"/>
</dbReference>
<keyword evidence="2 5" id="KW-0560">Oxidoreductase</keyword>
<dbReference type="KEGG" id="bsb:Bresu_1343"/>
<dbReference type="RefSeq" id="WP_013268758.1">
    <property type="nucleotide sequence ID" value="NC_014375.1"/>
</dbReference>
<keyword evidence="1" id="KW-0056">Arginine metabolism</keyword>
<evidence type="ECO:0000256" key="5">
    <source>
        <dbReference type="RuleBase" id="RU003345"/>
    </source>
</evidence>
<sequence>MTDGKLYIDGRWTDGEGDGFASFDPATEARVWRGNEASTGQIGAAVEAARAAFPDWADRPRADRIEAMKRYQAALKARAPAFAEAISRETGKALWETTAELGSMAGKVDLSIRAYDERTGERTAETAFGHATLRHRPHGVAAILGPFNFPGHLPNGHIVPALLAGDTVVFKPSEETPHTGQLMAEALQEADLPAGVFNLVQGGRDVGAALLDQPIDALMFTGSGAAGAHFRRKFADDPHVILALELGGNNPLVVWDAADAEAVASIVVQSAFVTTGQRCSCARRLIVPEGPAGDAVLEAVMALMDRLTIGPWNSTPEPYMGSLISERAADLVLGQAVERCNAGARVLKTFGRVDIHSRAFVHPGLIDVTGVDVPDEEIFGPILSVTRVPTFEAAIAAANATRYGLSAGLVSDNPANWDHFIRRIRAGVVNFNRPTTGAAGDMPFGGLGASGNHRPSAYYAADYCAYPVASFEAGAVRNIEGEIRGLK</sequence>
<dbReference type="InterPro" id="IPR017649">
    <property type="entry name" value="SuccinylGlu_semiald_DH_AstD"/>
</dbReference>
<protein>
    <submittedName>
        <fullName evidence="7">Succinylglutamic semialdehyde dehydrogenase</fullName>
    </submittedName>
</protein>
<dbReference type="NCBIfam" id="TIGR03240">
    <property type="entry name" value="arg_catab_astD"/>
    <property type="match status" value="1"/>
</dbReference>
<evidence type="ECO:0000256" key="1">
    <source>
        <dbReference type="ARBA" id="ARBA00022503"/>
    </source>
</evidence>